<dbReference type="Proteomes" id="UP000288102">
    <property type="component" value="Unassembled WGS sequence"/>
</dbReference>
<dbReference type="OrthoDB" id="2972467at2"/>
<protein>
    <submittedName>
        <fullName evidence="2">RHS repeat-associated core domain-containing protein</fullName>
    </submittedName>
</protein>
<evidence type="ECO:0000313" key="3">
    <source>
        <dbReference type="Proteomes" id="UP000288102"/>
    </source>
</evidence>
<dbReference type="InterPro" id="IPR022385">
    <property type="entry name" value="Rhs_assc_core"/>
</dbReference>
<gene>
    <name evidence="2" type="ORF">D0817_05415</name>
</gene>
<dbReference type="PANTHER" id="PTHR32305">
    <property type="match status" value="1"/>
</dbReference>
<accession>A0A434AAA9</accession>
<dbReference type="PROSITE" id="PS50007">
    <property type="entry name" value="PIPLC_X_DOMAIN"/>
    <property type="match status" value="1"/>
</dbReference>
<comment type="caution">
    <text evidence="2">The sequence shown here is derived from an EMBL/GenBank/DDBJ whole genome shotgun (WGS) entry which is preliminary data.</text>
</comment>
<keyword evidence="1" id="KW-0812">Transmembrane</keyword>
<dbReference type="RefSeq" id="WP_127337372.1">
    <property type="nucleotide sequence ID" value="NZ_QWDM01000003.1"/>
</dbReference>
<dbReference type="Gene3D" id="2.180.10.10">
    <property type="entry name" value="RHS repeat-associated core"/>
    <property type="match status" value="1"/>
</dbReference>
<evidence type="ECO:0000313" key="2">
    <source>
        <dbReference type="EMBL" id="RUT71315.1"/>
    </source>
</evidence>
<sequence>MKRYIYYLILVPIFIFGNPGIGDKRKTSFFDLETLGNYPDYSINLERTDFVSTSGGASGTLSVVNNVLSLNFSGGWNQSAMKTGVIKVLTISPSLPDLELGPILTSSNGSANGYNVKIENNSLVIYSIGGTLPLTTGAYFNIRQDLNEGSALFIPSDNLNNWVHSVAYDSKGNVISQSRSYFDDLGKSDVSLSKDYVSKKIWGTETMFDNFGRPDKTSFIAPSPLGTFEKVNFFKSSSQAQGEAYPAILPLNNISISKDYKASESISVVGAVSPGLTVSLTAPRITLGDTFTIKATSGSSFKITAAILPDASANPSLANYYSDTNTEEPYQATATHPFTQNNYDTLNPGNVINVTGGNRINGEWRTGYAYTVPAAQEMYYVYGSDYFDGPVTSGKEEVITKFYKSVSIDANGNENVAFTDGEGKLLASARSGGGTSYPVISLIGTQGFVDVHIPAGTSGISLIGGPSFYKVYDLKTGLITASLASGNAYRIEAVTPPLVDPKIYITAGKPEYVGTVLGITYNVNYYAYAVNVYNKTGQLIKSIQPNGYIVNATIVGTPAHMTSTNFASTYKFATLGQLTEVSSPDEGISQFAYRQDGQIRYSQSALQSDTKVSYTDYDTLGRPQESGVIANNWSTAKANPDGALISGVRTEQTFTIYDDAENNLTSVAIPATLSLSSVLTTAGITTTNYVQNNLSGNVAITFTKPGSTITAITWYSYDVYGRTEWIVKYNEGIGAKTIHYEYNHQGGVKKVLYQKDKAAELFVHQYTYDTNGVLTKAETSLDNTTFITHADYTYYKTGELKRVNIAQGTQGLDYVYTLGGQLKSINHPSLEETKDPGGDKNDVFGLTLDYYGGDYLRTGRNITSSPTIGADYNGNIKAARWANKGVLADVSGTSVNQKGYLYNYNRNNWLTEATFGNANSATAVISPAANLALGERGLSYDANGNIKTLVRTNESGTVADNLTYNYSNTGKNQLNSVSDAVTTTDTADIENQAPGNYQYDAIGQMIRNNAEDTDYTYNTQGLVTQVKKGTQLTVTFSYNERGQRVKKQTIAYLTGGNTRTETNYYIPDLSGSTMSVYYSLSGTLIKPPIALYQKEIPIFGLSRLGIYTKATNKESDVISYEITDHSGNVRAVVSKELEATVIKSYADYYPFGEQLPGRNAFSDYRYAFQGQELDGETGMEAFQLRLWDGRIGRWLSPDPYGQHSSPYLGMGNNPIGTIDPDGGWEWEWWAKTVAVFSGGKAFQSSQGDWGVQTSGKSSDGMYIKTDFGGKRYNVNAQNYIDANPDLFDTYGLQKFGINVQENYDTRFEAIASMFQIVNPEAPAMNLFKAAKSSTILGTDAATMANAGRMVEESGTHQLLLHGDFDNFIIDGTKTSAKEVAKIMLKSGFKKGTQIRCISCNTGRFGDGAAYQLSRYLKSPVLAPTDMVRILEGGAYEIHAGGIWKQF</sequence>
<organism evidence="2 3">
    <name type="scientific">Flavobacterium cupreum</name>
    <dbReference type="NCBI Taxonomy" id="2133766"/>
    <lineage>
        <taxon>Bacteria</taxon>
        <taxon>Pseudomonadati</taxon>
        <taxon>Bacteroidota</taxon>
        <taxon>Flavobacteriia</taxon>
        <taxon>Flavobacteriales</taxon>
        <taxon>Flavobacteriaceae</taxon>
        <taxon>Flavobacterium</taxon>
    </lineage>
</organism>
<dbReference type="EMBL" id="QWDM01000003">
    <property type="protein sequence ID" value="RUT71315.1"/>
    <property type="molecule type" value="Genomic_DNA"/>
</dbReference>
<name>A0A434AAA9_9FLAO</name>
<dbReference type="InterPro" id="IPR050708">
    <property type="entry name" value="T6SS_VgrG/RHS"/>
</dbReference>
<evidence type="ECO:0000256" key="1">
    <source>
        <dbReference type="SAM" id="Phobius"/>
    </source>
</evidence>
<dbReference type="NCBIfam" id="TIGR03696">
    <property type="entry name" value="Rhs_assc_core"/>
    <property type="match status" value="1"/>
</dbReference>
<reference evidence="3" key="1">
    <citation type="journal article" date="2019" name="Syst. Appl. Microbiol.">
        <title>Flavobacterium circumlabens sp. nov. and Flavobacterium cupreum sp. nov., two psychrotrophic species isolated from Antarctic environmental samples.</title>
        <authorList>
            <person name="Kralova S."/>
            <person name="Busse H.-J."/>
            <person name="Svec P."/>
            <person name="Maslanova I."/>
            <person name="Stankova E."/>
            <person name="Bartak M."/>
            <person name="Sedlacek I."/>
        </authorList>
    </citation>
    <scope>NUCLEOTIDE SEQUENCE [LARGE SCALE GENOMIC DNA]</scope>
    <source>
        <strain evidence="3">CCM 8825</strain>
    </source>
</reference>
<keyword evidence="3" id="KW-1185">Reference proteome</keyword>
<dbReference type="PANTHER" id="PTHR32305:SF15">
    <property type="entry name" value="PROTEIN RHSA-RELATED"/>
    <property type="match status" value="1"/>
</dbReference>
<proteinExistence type="predicted"/>
<keyword evidence="1" id="KW-0472">Membrane</keyword>
<keyword evidence="1" id="KW-1133">Transmembrane helix</keyword>
<feature type="transmembrane region" description="Helical" evidence="1">
    <location>
        <begin position="5"/>
        <end position="22"/>
    </location>
</feature>